<organism evidence="4 5">
    <name type="scientific">Symbiodinium microadriaticum</name>
    <name type="common">Dinoflagellate</name>
    <name type="synonym">Zooxanthella microadriatica</name>
    <dbReference type="NCBI Taxonomy" id="2951"/>
    <lineage>
        <taxon>Eukaryota</taxon>
        <taxon>Sar</taxon>
        <taxon>Alveolata</taxon>
        <taxon>Dinophyceae</taxon>
        <taxon>Suessiales</taxon>
        <taxon>Symbiodiniaceae</taxon>
        <taxon>Symbiodinium</taxon>
    </lineage>
</organism>
<dbReference type="GO" id="GO:0005737">
    <property type="term" value="C:cytoplasm"/>
    <property type="evidence" value="ECO:0007669"/>
    <property type="project" value="TreeGrafter"/>
</dbReference>
<evidence type="ECO:0000256" key="1">
    <source>
        <dbReference type="ARBA" id="ARBA00009005"/>
    </source>
</evidence>
<evidence type="ECO:0000259" key="3">
    <source>
        <dbReference type="Pfam" id="PF00656"/>
    </source>
</evidence>
<feature type="region of interest" description="Disordered" evidence="2">
    <location>
        <begin position="1718"/>
        <end position="1760"/>
    </location>
</feature>
<evidence type="ECO:0000313" key="4">
    <source>
        <dbReference type="EMBL" id="OLP84765.1"/>
    </source>
</evidence>
<comment type="similarity">
    <text evidence="1">Belongs to the peptidase C14B family.</text>
</comment>
<feature type="compositionally biased region" description="Basic and acidic residues" evidence="2">
    <location>
        <begin position="1744"/>
        <end position="1759"/>
    </location>
</feature>
<feature type="domain" description="Peptidase C14 caspase" evidence="3">
    <location>
        <begin position="1828"/>
        <end position="2067"/>
    </location>
</feature>
<accession>A0A1Q9CPF0</accession>
<comment type="caution">
    <text evidence="4">The sequence shown here is derived from an EMBL/GenBank/DDBJ whole genome shotgun (WGS) entry which is preliminary data.</text>
</comment>
<dbReference type="Proteomes" id="UP000186817">
    <property type="component" value="Unassembled WGS sequence"/>
</dbReference>
<dbReference type="PANTHER" id="PTHR48104">
    <property type="entry name" value="METACASPASE-4"/>
    <property type="match status" value="1"/>
</dbReference>
<name>A0A1Q9CPF0_SYMMI</name>
<dbReference type="InterPro" id="IPR050452">
    <property type="entry name" value="Metacaspase"/>
</dbReference>
<keyword evidence="5" id="KW-1185">Reference proteome</keyword>
<dbReference type="Gene3D" id="3.40.50.12660">
    <property type="match status" value="1"/>
</dbReference>
<dbReference type="PANTHER" id="PTHR48104:SF30">
    <property type="entry name" value="METACASPASE-1"/>
    <property type="match status" value="1"/>
</dbReference>
<dbReference type="Pfam" id="PF00656">
    <property type="entry name" value="Peptidase_C14"/>
    <property type="match status" value="1"/>
</dbReference>
<feature type="compositionally biased region" description="Low complexity" evidence="2">
    <location>
        <begin position="30"/>
        <end position="47"/>
    </location>
</feature>
<evidence type="ECO:0000256" key="2">
    <source>
        <dbReference type="SAM" id="MobiDB-lite"/>
    </source>
</evidence>
<dbReference type="GO" id="GO:0004197">
    <property type="term" value="F:cysteine-type endopeptidase activity"/>
    <property type="evidence" value="ECO:0007669"/>
    <property type="project" value="InterPro"/>
</dbReference>
<reference evidence="4 5" key="1">
    <citation type="submission" date="2016-02" db="EMBL/GenBank/DDBJ databases">
        <title>Genome analysis of coral dinoflagellate symbionts highlights evolutionary adaptations to a symbiotic lifestyle.</title>
        <authorList>
            <person name="Aranda M."/>
            <person name="Li Y."/>
            <person name="Liew Y.J."/>
            <person name="Baumgarten S."/>
            <person name="Simakov O."/>
            <person name="Wilson M."/>
            <person name="Piel J."/>
            <person name="Ashoor H."/>
            <person name="Bougouffa S."/>
            <person name="Bajic V.B."/>
            <person name="Ryu T."/>
            <person name="Ravasi T."/>
            <person name="Bayer T."/>
            <person name="Micklem G."/>
            <person name="Kim H."/>
            <person name="Bhak J."/>
            <person name="Lajeunesse T.C."/>
            <person name="Voolstra C.R."/>
        </authorList>
    </citation>
    <scope>NUCLEOTIDE SEQUENCE [LARGE SCALE GENOMIC DNA]</scope>
    <source>
        <strain evidence="4 5">CCMP2467</strain>
    </source>
</reference>
<evidence type="ECO:0000313" key="5">
    <source>
        <dbReference type="Proteomes" id="UP000186817"/>
    </source>
</evidence>
<dbReference type="EMBL" id="LSRX01001020">
    <property type="protein sequence ID" value="OLP84765.1"/>
    <property type="molecule type" value="Genomic_DNA"/>
</dbReference>
<dbReference type="OrthoDB" id="3223806at2759"/>
<protein>
    <submittedName>
        <fullName evidence="4">Metacaspase-1</fullName>
    </submittedName>
</protein>
<dbReference type="InterPro" id="IPR011600">
    <property type="entry name" value="Pept_C14_caspase"/>
</dbReference>
<gene>
    <name evidence="4" type="primary">casA</name>
    <name evidence="4" type="ORF">AK812_SmicGene34328</name>
</gene>
<feature type="region of interest" description="Disordered" evidence="2">
    <location>
        <begin position="1801"/>
        <end position="1825"/>
    </location>
</feature>
<sequence length="2144" mass="236082">MDSLGLQARAAGNMSPEAAFAWAIMQRASGGSSSSSASRTSAKASRSLHSMGPGEAGVFANAATVELCIASACLGLAGRELNRRRRHRTTRQAMGKLVRPPLPPYMQADSQALLPSTSQDIYVHPASRGVEHALTSDSLRTLCKALASASGSFLSNPERGLDRTRRPKMDPTLTIRALLRYSELRHTSGDDLQPQDYLGESGQGLRALLKHCRNYQLEVASALESREEDTVRMIRAFHDQVDLVKKYLPFFRTTIERSFPALLRQSVEPMPRLISFLDSFGEVQLSFLYEAAKDKVFKARFSEMQPRHLLEVTDKWVSKARSGELAIVQSHKAKVVVRHVASLDISLPPQERAVWMSLAIWASVLETSPEVELIEDRIRKGALTRGDPVEMLSLAEGMSDIHGFSGEMFDMIQAPINQAMLRMGPERASQALASLTFRTGYLKKPADKALARLLKPERLVKKVYKWKRGDDRYFPKIKKKDPPKPKKPKEALAGLIVKVLGFFTENMPLTALEYVLAKWVRKNFRLEACYEVASDHLFRIIAGEENLVDPETNEEDVLVPPGSFARCGQHLVGLGLPGYTFAPAVDWLLCHQVGWTEKKAFPEEVVAQDAASLEDATKRRRAAATKLVESSLPLLSHLWPDHTLEGEAEDASMEKFSLQNADELLRLVGRTEDRKGRKRKADVAADELIERLSTQLMFDDLPQKAETAMRCAWREDQPETSLSTLVAPLLLEAARIGAERGMPEQRPVGVLSRSVSLLAQAINMEELSLESAEWALIPFEAAESSGEAVSLVAASCAVGGVPEDIMAETCTAWLDLGCEPGRIGHQLARTALQVWEREGVRDKGLAQLRKVRSYLEAQLDKMADTQLNYGSHGTTGYSCPPLALAVEDLVQPSTPDCHPNRLRHSQHAALMMSAMSMDQLWRTSTRHHAPRRYKAYMRLLSTLMELECIAAFSGCFPGGWEHEARVSNRACDFFRTEVSNVLAIDNETEARTAYQQAGINAIVDESSLAAHPCYGHNLQVGHTAKYEEHISLRVMALALGINLDKTRSYWIPSWDTHVELTGVPCDTTHSLWRHLALLAPLQVNAEGWVVNVGAGDGSCAHGAAREVFQDLDVFKAVDPANCLLHAGFQGILFEGDSEKAEHVRQVFAKREGIWVVGNTTNPFKVLKQVVAYRDSFDLRTQPLLLKVDVDNCDCCFVMALLERGLRPQHIHVEVNSFVPPPIFFRPVEFDHSIQGDSTLEIGPESSFRGHMVHCSLAAFAEQLEPFGYKLVQLYLHDAHFARQDVVQGDVGEAGTSRQLWYAIEDLELAWNAGFYCHPLRPTQPLEVEYKRMFLYDYRQWNDKSLSVELRLRLLREYLDRWQKPRSNYELRVVGIPARTASSLRGALGGLAVLLDAIDGKPPSLSELARAKEAILAELGGKGMAALADAVALSWSMAMPGLRPAVAALHFEQWWNGQESRQELVAQIAGSGLQELSWNLSLKLKATFANQKPTEYASPAWRVEGVQKVTWFVPSGVVKEASKVNPVGLKKDRKKPPGFIGSKTAKKGAEEKSGGRCMYCGSTHKLRAKHFFPTELGGTDYVSNVSMVCELCSDMHEALGPKRWGEVLSAEPEEAAEVWWEAQKKASIGTVAMANFMDELATGSRRTWRDLCKKETPTVGSDGMLKGIWREAVIAAVACEKAGKAGRFADGPAGQVLDYLLERGFNKFFTNAEQTEEAAHAGRIRPSMAPSGAGAAIDSWSGGGKPHEYRPGKDDGKKPGSGDLQIRCGNCGNVYGVAVPPGTAPGATVQARCPHCGTTNQAAMPHGGGSPSSPMKFTGGGAPPRPSGRQKALLIGVNYFGTRAELRGCINDVHNLFRLLTETYGWQAHNIRTLTDDGRGGGMPTRHNITQHLRWLAEDAMPGDVLFFSFSGHGAQKEDPQGFEEDGMNETILPVDFEHAGMMTDDEVSDYIVKPLPEGVRLTSVMDCCHSGSGLDLPFTWDPRRGMWREAVNPFLCRGDVLMFSGCEDDDTSSDAASMYAAPGGAMTTAFCDVLRRNPRPIYPELLQLLHRHLSMGGFSQRPVLSSSQQFSLDRPFSFDDIHPNMNSQLGRIFRQRFPPRPRPMSGPLADMLGPLGMLAGGLVVGALAGEALEGGVGLLGALFG</sequence>
<dbReference type="Gene3D" id="1.10.30.50">
    <property type="match status" value="1"/>
</dbReference>
<dbReference type="InterPro" id="IPR029030">
    <property type="entry name" value="Caspase-like_dom_sf"/>
</dbReference>
<dbReference type="GO" id="GO:0006508">
    <property type="term" value="P:proteolysis"/>
    <property type="evidence" value="ECO:0007669"/>
    <property type="project" value="InterPro"/>
</dbReference>
<dbReference type="SUPFAM" id="SSF52129">
    <property type="entry name" value="Caspase-like"/>
    <property type="match status" value="1"/>
</dbReference>
<feature type="region of interest" description="Disordered" evidence="2">
    <location>
        <begin position="30"/>
        <end position="51"/>
    </location>
</feature>
<proteinExistence type="inferred from homology"/>